<protein>
    <submittedName>
        <fullName evidence="3">Uncharacterized protein LOC103513486</fullName>
    </submittedName>
</protein>
<dbReference type="GeneID" id="103513486"/>
<sequence>MTPKGKTSTSTTILVERKKVKQDNSSSSMHVAGGEHKGIVINKNTSTNGTEDIDELPSDLSLRVLPEASPSESENQNTVDQSAQEKFLNCRCYEDQNGEGTPSTQSGSVLAQYVIPAQYVGATNGAVLGQPFNMQDVSKTLENIKTGIESSVKGANDKISTGFSDLKTNLQHQYEQASQKSLTENLKDASDKVSQKISDLHIKDTVVNGLSDMTHKVQEKYESVTQKGLEGNMKDISNVASNDADKMKTELHHWTDGIVSQPTPNAYASGAHTVIPANQLRTKFVQAKYINSNNNLQGSPMSGNEFAPVSLVQN</sequence>
<gene>
    <name evidence="3" type="primary">LOC103513486</name>
</gene>
<dbReference type="RefSeq" id="XP_017301330.1">
    <property type="nucleotide sequence ID" value="XM_017445841.2"/>
</dbReference>
<dbReference type="Gene3D" id="1.20.120.20">
    <property type="entry name" value="Apolipoprotein"/>
    <property type="match status" value="1"/>
</dbReference>
<reference evidence="3" key="1">
    <citation type="submission" date="2025-08" db="UniProtKB">
        <authorList>
            <consortium name="RefSeq"/>
        </authorList>
    </citation>
    <scope>IDENTIFICATION</scope>
</reference>
<keyword evidence="2" id="KW-1185">Reference proteome</keyword>
<dbReference type="Proteomes" id="UP000079169">
    <property type="component" value="Unplaced"/>
</dbReference>
<name>A0A1S4EGJ8_DIACI</name>
<evidence type="ECO:0000313" key="3">
    <source>
        <dbReference type="RefSeq" id="XP_017301330.1"/>
    </source>
</evidence>
<organism evidence="2 3">
    <name type="scientific">Diaphorina citri</name>
    <name type="common">Asian citrus psyllid</name>
    <dbReference type="NCBI Taxonomy" id="121845"/>
    <lineage>
        <taxon>Eukaryota</taxon>
        <taxon>Metazoa</taxon>
        <taxon>Ecdysozoa</taxon>
        <taxon>Arthropoda</taxon>
        <taxon>Hexapoda</taxon>
        <taxon>Insecta</taxon>
        <taxon>Pterygota</taxon>
        <taxon>Neoptera</taxon>
        <taxon>Paraneoptera</taxon>
        <taxon>Hemiptera</taxon>
        <taxon>Sternorrhyncha</taxon>
        <taxon>Psylloidea</taxon>
        <taxon>Psyllidae</taxon>
        <taxon>Diaphorininae</taxon>
        <taxon>Diaphorina</taxon>
    </lineage>
</organism>
<proteinExistence type="predicted"/>
<dbReference type="PaxDb" id="121845-A0A1S4EGJ8"/>
<accession>A0A1S4EGJ8</accession>
<feature type="compositionally biased region" description="Polar residues" evidence="1">
    <location>
        <begin position="1"/>
        <end position="13"/>
    </location>
</feature>
<evidence type="ECO:0000256" key="1">
    <source>
        <dbReference type="SAM" id="MobiDB-lite"/>
    </source>
</evidence>
<dbReference type="KEGG" id="dci:103513486"/>
<feature type="region of interest" description="Disordered" evidence="1">
    <location>
        <begin position="1"/>
        <end position="57"/>
    </location>
</feature>
<evidence type="ECO:0000313" key="2">
    <source>
        <dbReference type="Proteomes" id="UP000079169"/>
    </source>
</evidence>
<dbReference type="AlphaFoldDB" id="A0A1S4EGJ8"/>